<evidence type="ECO:0000313" key="3">
    <source>
        <dbReference type="Proteomes" id="UP000494119"/>
    </source>
</evidence>
<reference evidence="2 3" key="1">
    <citation type="submission" date="2020-04" db="EMBL/GenBank/DDBJ databases">
        <authorList>
            <person name="De Canck E."/>
        </authorList>
    </citation>
    <scope>NUCLEOTIDE SEQUENCE [LARGE SCALE GENOMIC DNA]</scope>
    <source>
        <strain evidence="2 3">LMG 28688</strain>
    </source>
</reference>
<proteinExistence type="predicted"/>
<evidence type="ECO:0008006" key="4">
    <source>
        <dbReference type="Google" id="ProtNLM"/>
    </source>
</evidence>
<dbReference type="InterPro" id="IPR011727">
    <property type="entry name" value="CHP02117"/>
</dbReference>
<dbReference type="Pfam" id="PF09601">
    <property type="entry name" value="DUF2459"/>
    <property type="match status" value="1"/>
</dbReference>
<organism evidence="2 3">
    <name type="scientific">Paraburkholderia caffeinitolerans</name>
    <dbReference type="NCBI Taxonomy" id="1723730"/>
    <lineage>
        <taxon>Bacteria</taxon>
        <taxon>Pseudomonadati</taxon>
        <taxon>Pseudomonadota</taxon>
        <taxon>Betaproteobacteria</taxon>
        <taxon>Burkholderiales</taxon>
        <taxon>Burkholderiaceae</taxon>
        <taxon>Paraburkholderia</taxon>
    </lineage>
</organism>
<gene>
    <name evidence="2" type="ORF">LMG28688_02613</name>
</gene>
<keyword evidence="1" id="KW-0472">Membrane</keyword>
<evidence type="ECO:0000256" key="1">
    <source>
        <dbReference type="SAM" id="Phobius"/>
    </source>
</evidence>
<keyword evidence="1" id="KW-0812">Transmembrane</keyword>
<evidence type="ECO:0000313" key="2">
    <source>
        <dbReference type="EMBL" id="CAB3788118.1"/>
    </source>
</evidence>
<dbReference type="Proteomes" id="UP000494119">
    <property type="component" value="Unassembled WGS sequence"/>
</dbReference>
<dbReference type="EMBL" id="CADIKL010000011">
    <property type="protein sequence ID" value="CAB3788118.1"/>
    <property type="molecule type" value="Genomic_DNA"/>
</dbReference>
<accession>A0A6J5FVU3</accession>
<name>A0A6J5FVU3_9BURK</name>
<sequence length="244" mass="25990">MRSIAAAAPLDRKGMRRSRSIHYGWLNIGVQCAFISALVACSAVPLQPSAGPMVSTVVVARRGWHTDVCVRSEDAGQLASSLATEFNGARYLCFGFGERQYVVMRTQNPLTALRALFPSRAAVLMTVLRDAPAEAFGVSNVAALEVTRAGLSGLEAFLQRSIQNDASGGPMRLGEGPYPGSEFFAATGTYDAFYTCNSWTADALRSAGLPVDGAVLLAGDLMHRVRRLADHQQLAAALRAGRSP</sequence>
<feature type="transmembrane region" description="Helical" evidence="1">
    <location>
        <begin position="21"/>
        <end position="46"/>
    </location>
</feature>
<keyword evidence="3" id="KW-1185">Reference proteome</keyword>
<protein>
    <recommendedName>
        <fullName evidence="4">DUF2459 domain-containing protein</fullName>
    </recommendedName>
</protein>
<dbReference type="AlphaFoldDB" id="A0A6J5FVU3"/>
<keyword evidence="1" id="KW-1133">Transmembrane helix</keyword>